<sequence>MGLPQQHSSTCATDSSASRQHRRTRSSSFSTPSRTTNTTNTRPRSPSSSTGGLGPTTKRRIQAARNRSCLAKPSNNGIASRKPAAPDAATENRHQVLEYLFEGRLLVGMDAAIKKRQRGLEVLFKDVELLGVDSETIMAAGIDDKLFQDDTFNRFVTVHHLTLAREFDASYLCTRARAREVDGEKDELHWDACNRCKRAAAKKMSEKKTQKTTTMKTPKEEMSAEDIEEYEWRQRIEKWRYEVVPVAHGAEIWDLPSPPSSLLR</sequence>
<feature type="compositionally biased region" description="Polar residues" evidence="1">
    <location>
        <begin position="1"/>
        <end position="14"/>
    </location>
</feature>
<feature type="region of interest" description="Disordered" evidence="1">
    <location>
        <begin position="1"/>
        <end position="89"/>
    </location>
</feature>
<proteinExistence type="predicted"/>
<keyword evidence="3" id="KW-1185">Reference proteome</keyword>
<evidence type="ECO:0000256" key="1">
    <source>
        <dbReference type="SAM" id="MobiDB-lite"/>
    </source>
</evidence>
<feature type="compositionally biased region" description="Low complexity" evidence="1">
    <location>
        <begin position="26"/>
        <end position="50"/>
    </location>
</feature>
<dbReference type="Proteomes" id="UP000244855">
    <property type="component" value="Unassembled WGS sequence"/>
</dbReference>
<gene>
    <name evidence="2" type="ORF">DM02DRAFT_650090</name>
</gene>
<reference evidence="2 3" key="1">
    <citation type="journal article" date="2018" name="Sci. Rep.">
        <title>Comparative genomics provides insights into the lifestyle and reveals functional heterogeneity of dark septate endophytic fungi.</title>
        <authorList>
            <person name="Knapp D.G."/>
            <person name="Nemeth J.B."/>
            <person name="Barry K."/>
            <person name="Hainaut M."/>
            <person name="Henrissat B."/>
            <person name="Johnson J."/>
            <person name="Kuo A."/>
            <person name="Lim J.H.P."/>
            <person name="Lipzen A."/>
            <person name="Nolan M."/>
            <person name="Ohm R.A."/>
            <person name="Tamas L."/>
            <person name="Grigoriev I.V."/>
            <person name="Spatafora J.W."/>
            <person name="Nagy L.G."/>
            <person name="Kovacs G.M."/>
        </authorList>
    </citation>
    <scope>NUCLEOTIDE SEQUENCE [LARGE SCALE GENOMIC DNA]</scope>
    <source>
        <strain evidence="2 3">DSE2036</strain>
    </source>
</reference>
<organism evidence="2 3">
    <name type="scientific">Periconia macrospinosa</name>
    <dbReference type="NCBI Taxonomy" id="97972"/>
    <lineage>
        <taxon>Eukaryota</taxon>
        <taxon>Fungi</taxon>
        <taxon>Dikarya</taxon>
        <taxon>Ascomycota</taxon>
        <taxon>Pezizomycotina</taxon>
        <taxon>Dothideomycetes</taxon>
        <taxon>Pleosporomycetidae</taxon>
        <taxon>Pleosporales</taxon>
        <taxon>Massarineae</taxon>
        <taxon>Periconiaceae</taxon>
        <taxon>Periconia</taxon>
    </lineage>
</organism>
<name>A0A2V1E965_9PLEO</name>
<accession>A0A2V1E965</accession>
<dbReference type="EMBL" id="KZ805310">
    <property type="protein sequence ID" value="PVI06184.1"/>
    <property type="molecule type" value="Genomic_DNA"/>
</dbReference>
<dbReference type="AlphaFoldDB" id="A0A2V1E965"/>
<evidence type="ECO:0000313" key="3">
    <source>
        <dbReference type="Proteomes" id="UP000244855"/>
    </source>
</evidence>
<evidence type="ECO:0000313" key="2">
    <source>
        <dbReference type="EMBL" id="PVI06184.1"/>
    </source>
</evidence>
<protein>
    <submittedName>
        <fullName evidence="2">Uncharacterized protein</fullName>
    </submittedName>
</protein>